<keyword evidence="6" id="KW-0547">Nucleotide-binding</keyword>
<evidence type="ECO:0000259" key="13">
    <source>
        <dbReference type="PROSITE" id="PS50893"/>
    </source>
</evidence>
<dbReference type="SUPFAM" id="SSF52540">
    <property type="entry name" value="P-loop containing nucleoside triphosphate hydrolases"/>
    <property type="match status" value="1"/>
</dbReference>
<dbReference type="AlphaFoldDB" id="A0A316J6P8"/>
<dbReference type="InterPro" id="IPR017871">
    <property type="entry name" value="ABC_transporter-like_CS"/>
</dbReference>
<dbReference type="NCBIfam" id="TIGR01727">
    <property type="entry name" value="oligo_HPY"/>
    <property type="match status" value="1"/>
</dbReference>
<dbReference type="EMBL" id="QGDB01000004">
    <property type="protein sequence ID" value="PWL17592.1"/>
    <property type="molecule type" value="Genomic_DNA"/>
</dbReference>
<dbReference type="InterPro" id="IPR003439">
    <property type="entry name" value="ABC_transporter-like_ATP-bd"/>
</dbReference>
<evidence type="ECO:0000256" key="9">
    <source>
        <dbReference type="ARBA" id="ARBA00022927"/>
    </source>
</evidence>
<name>A0A316J6P8_9HYPH</name>
<dbReference type="PROSITE" id="PS50893">
    <property type="entry name" value="ABC_TRANSPORTER_2"/>
    <property type="match status" value="1"/>
</dbReference>
<evidence type="ECO:0000313" key="14">
    <source>
        <dbReference type="EMBL" id="PWL17592.1"/>
    </source>
</evidence>
<evidence type="ECO:0000256" key="5">
    <source>
        <dbReference type="ARBA" id="ARBA00022519"/>
    </source>
</evidence>
<evidence type="ECO:0000256" key="12">
    <source>
        <dbReference type="ARBA" id="ARBA00025070"/>
    </source>
</evidence>
<reference evidence="14 15" key="1">
    <citation type="submission" date="2018-05" db="EMBL/GenBank/DDBJ databases">
        <title>Comparative genomic sequence analysis between strain HN4 and CCM 8460T (Falsochrobactrum ovis) will provide more evidence to prove that HN4 is a new species of Falsochrobactrum.</title>
        <authorList>
            <person name="Lyu W."/>
            <person name="Sun L."/>
            <person name="Yao L."/>
        </authorList>
    </citation>
    <scope>NUCLEOTIDE SEQUENCE [LARGE SCALE GENOMIC DNA]</scope>
    <source>
        <strain evidence="14 15">HN4</strain>
    </source>
</reference>
<dbReference type="GO" id="GO:0015031">
    <property type="term" value="P:protein transport"/>
    <property type="evidence" value="ECO:0007669"/>
    <property type="project" value="UniProtKB-KW"/>
</dbReference>
<evidence type="ECO:0000256" key="3">
    <source>
        <dbReference type="ARBA" id="ARBA00022448"/>
    </source>
</evidence>
<dbReference type="CDD" id="cd03257">
    <property type="entry name" value="ABC_NikE_OppD_transporters"/>
    <property type="match status" value="1"/>
</dbReference>
<dbReference type="InterPro" id="IPR050319">
    <property type="entry name" value="ABC_transp_ATP-bind"/>
</dbReference>
<keyword evidence="10" id="KW-1278">Translocase</keyword>
<dbReference type="InterPro" id="IPR013563">
    <property type="entry name" value="Oligopep_ABC_C"/>
</dbReference>
<dbReference type="GO" id="GO:0016887">
    <property type="term" value="F:ATP hydrolysis activity"/>
    <property type="evidence" value="ECO:0007669"/>
    <property type="project" value="InterPro"/>
</dbReference>
<evidence type="ECO:0000256" key="10">
    <source>
        <dbReference type="ARBA" id="ARBA00022967"/>
    </source>
</evidence>
<keyword evidence="5" id="KW-0997">Cell inner membrane</keyword>
<dbReference type="GO" id="GO:0005524">
    <property type="term" value="F:ATP binding"/>
    <property type="evidence" value="ECO:0007669"/>
    <property type="project" value="UniProtKB-KW"/>
</dbReference>
<keyword evidence="3" id="KW-0813">Transport</keyword>
<proteinExistence type="inferred from homology"/>
<evidence type="ECO:0000256" key="11">
    <source>
        <dbReference type="ARBA" id="ARBA00023136"/>
    </source>
</evidence>
<dbReference type="FunFam" id="3.40.50.300:FF:000016">
    <property type="entry name" value="Oligopeptide ABC transporter ATP-binding component"/>
    <property type="match status" value="1"/>
</dbReference>
<comment type="caution">
    <text evidence="14">The sequence shown here is derived from an EMBL/GenBank/DDBJ whole genome shotgun (WGS) entry which is preliminary data.</text>
</comment>
<evidence type="ECO:0000256" key="2">
    <source>
        <dbReference type="ARBA" id="ARBA00005417"/>
    </source>
</evidence>
<sequence length="339" mass="36824">MTLIEARGVCRIYDSSSLFRKHQKLVAVDGVSIAIKAGRTLAVVGESGSGKSTLGRLMIGADLPDSGTLRFDGIDLAQRPPRQRQSMARDLQMVFQNALAALDPRQSVERQIAEPLLIHRLADRKDAQQQALALMERVGLNRQLGNRLPLELSGGQRQRVVIARALITQPRFVVFDESVSALDVSVQAQIIELIRQLQQNEGFASMFISHDLRVVRHVADDVAVMYLGRIVEQAPATRLFESPAHPYTRALIGAIPGKRGIGGVHPPRLAGEPPDPARKPTGCAFHPRCPIARALCSKTPPPEITVGTQHRAACHFAKPTPAAFRSATSISGKDTSCVS</sequence>
<feature type="domain" description="ABC transporter" evidence="13">
    <location>
        <begin position="13"/>
        <end position="252"/>
    </location>
</feature>
<keyword evidence="11" id="KW-0472">Membrane</keyword>
<dbReference type="GO" id="GO:0005886">
    <property type="term" value="C:plasma membrane"/>
    <property type="evidence" value="ECO:0007669"/>
    <property type="project" value="UniProtKB-SubCell"/>
</dbReference>
<dbReference type="SMART" id="SM00382">
    <property type="entry name" value="AAA"/>
    <property type="match status" value="1"/>
</dbReference>
<dbReference type="Proteomes" id="UP000245865">
    <property type="component" value="Unassembled WGS sequence"/>
</dbReference>
<dbReference type="InterPro" id="IPR027417">
    <property type="entry name" value="P-loop_NTPase"/>
</dbReference>
<dbReference type="OrthoDB" id="9815712at2"/>
<dbReference type="Pfam" id="PF08352">
    <property type="entry name" value="oligo_HPY"/>
    <property type="match status" value="1"/>
</dbReference>
<dbReference type="Gene3D" id="3.40.50.300">
    <property type="entry name" value="P-loop containing nucleotide triphosphate hydrolases"/>
    <property type="match status" value="1"/>
</dbReference>
<evidence type="ECO:0000256" key="8">
    <source>
        <dbReference type="ARBA" id="ARBA00022856"/>
    </source>
</evidence>
<dbReference type="RefSeq" id="WP_109707153.1">
    <property type="nucleotide sequence ID" value="NZ_QGDB01000004.1"/>
</dbReference>
<evidence type="ECO:0000256" key="4">
    <source>
        <dbReference type="ARBA" id="ARBA00022475"/>
    </source>
</evidence>
<dbReference type="PANTHER" id="PTHR43776:SF7">
    <property type="entry name" value="D,D-DIPEPTIDE TRANSPORT ATP-BINDING PROTEIN DDPF-RELATED"/>
    <property type="match status" value="1"/>
</dbReference>
<evidence type="ECO:0000256" key="6">
    <source>
        <dbReference type="ARBA" id="ARBA00022741"/>
    </source>
</evidence>
<keyword evidence="4" id="KW-1003">Cell membrane</keyword>
<dbReference type="GO" id="GO:0015833">
    <property type="term" value="P:peptide transport"/>
    <property type="evidence" value="ECO:0007669"/>
    <property type="project" value="UniProtKB-KW"/>
</dbReference>
<dbReference type="PANTHER" id="PTHR43776">
    <property type="entry name" value="TRANSPORT ATP-BINDING PROTEIN"/>
    <property type="match status" value="1"/>
</dbReference>
<keyword evidence="15" id="KW-1185">Reference proteome</keyword>
<keyword evidence="8" id="KW-0571">Peptide transport</keyword>
<comment type="function">
    <text evidence="12">Probably part of an ABC transporter complex that could be involved in peptide import. Probably responsible for energy coupling to the transport system.</text>
</comment>
<dbReference type="GO" id="GO:0055085">
    <property type="term" value="P:transmembrane transport"/>
    <property type="evidence" value="ECO:0007669"/>
    <property type="project" value="UniProtKB-ARBA"/>
</dbReference>
<organism evidence="14 15">
    <name type="scientific">Falsochrobactrum shanghaiense</name>
    <dbReference type="NCBI Taxonomy" id="2201899"/>
    <lineage>
        <taxon>Bacteria</taxon>
        <taxon>Pseudomonadati</taxon>
        <taxon>Pseudomonadota</taxon>
        <taxon>Alphaproteobacteria</taxon>
        <taxon>Hyphomicrobiales</taxon>
        <taxon>Brucellaceae</taxon>
        <taxon>Falsochrobactrum</taxon>
    </lineage>
</organism>
<evidence type="ECO:0000256" key="7">
    <source>
        <dbReference type="ARBA" id="ARBA00022840"/>
    </source>
</evidence>
<comment type="similarity">
    <text evidence="2">Belongs to the ABC transporter superfamily.</text>
</comment>
<evidence type="ECO:0000313" key="15">
    <source>
        <dbReference type="Proteomes" id="UP000245865"/>
    </source>
</evidence>
<gene>
    <name evidence="14" type="ORF">DKP76_12630</name>
</gene>
<comment type="subcellular location">
    <subcellularLocation>
        <location evidence="1">Cell inner membrane</location>
        <topology evidence="1">Peripheral membrane protein</topology>
    </subcellularLocation>
</comment>
<dbReference type="PROSITE" id="PS00211">
    <property type="entry name" value="ABC_TRANSPORTER_1"/>
    <property type="match status" value="1"/>
</dbReference>
<keyword evidence="9" id="KW-0653">Protein transport</keyword>
<evidence type="ECO:0000256" key="1">
    <source>
        <dbReference type="ARBA" id="ARBA00004417"/>
    </source>
</evidence>
<keyword evidence="7 14" id="KW-0067">ATP-binding</keyword>
<dbReference type="Pfam" id="PF00005">
    <property type="entry name" value="ABC_tran"/>
    <property type="match status" value="1"/>
</dbReference>
<accession>A0A316J6P8</accession>
<dbReference type="InterPro" id="IPR003593">
    <property type="entry name" value="AAA+_ATPase"/>
</dbReference>
<protein>
    <submittedName>
        <fullName evidence="14">Peptide ABC transporter ATP-binding protein</fullName>
    </submittedName>
</protein>